<feature type="non-terminal residue" evidence="8">
    <location>
        <position position="339"/>
    </location>
</feature>
<dbReference type="AlphaFoldDB" id="A0A813LUA0"/>
<evidence type="ECO:0000256" key="4">
    <source>
        <dbReference type="ARBA" id="ARBA00023136"/>
    </source>
</evidence>
<comment type="caution">
    <text evidence="8">The sequence shown here is derived from an EMBL/GenBank/DDBJ whole genome shotgun (WGS) entry which is preliminary data.</text>
</comment>
<evidence type="ECO:0000256" key="6">
    <source>
        <dbReference type="SAM" id="Phobius"/>
    </source>
</evidence>
<feature type="transmembrane region" description="Helical" evidence="6">
    <location>
        <begin position="192"/>
        <end position="218"/>
    </location>
</feature>
<dbReference type="GO" id="GO:0140359">
    <property type="term" value="F:ABC-type transporter activity"/>
    <property type="evidence" value="ECO:0007669"/>
    <property type="project" value="InterPro"/>
</dbReference>
<feature type="domain" description="ABC-2 type transporter transmembrane" evidence="7">
    <location>
        <begin position="15"/>
        <end position="269"/>
    </location>
</feature>
<comment type="subcellular location">
    <subcellularLocation>
        <location evidence="1">Membrane</location>
        <topology evidence="1">Multi-pass membrane protein</topology>
    </subcellularLocation>
</comment>
<sequence>MHAPIICMFMTVQIKVFLLSVYITFCLSFIPSGIANFIVKERATGARQLQALSGASHLSYWAANLSYDVALYIVPALSVPISLHFFGYNMLLEGDCGLALAAVLAAFGPAVAGFAYLVSFLFKDHSKASNAILSFCLIGAIVLSTVLFILSIVNYNPTAEYPSACDYPTKAHPEGTCLSPQARQADRILGPIFRLVPTVCLYQALFAIALVANIQAVVPEGAMEAMMATSGSVKGMPKLSLSPFAYEWAGEPLRFLLAEAVGFFVAAVLLDTMLHSPRLERSLDAASWFRRIASWRAGRNSSEEARLSPLINSGNSIGNSAGDDSVEAERERAAIAAKQ</sequence>
<feature type="transmembrane region" description="Helical" evidence="6">
    <location>
        <begin position="131"/>
        <end position="153"/>
    </location>
</feature>
<evidence type="ECO:0000256" key="3">
    <source>
        <dbReference type="ARBA" id="ARBA00022989"/>
    </source>
</evidence>
<proteinExistence type="predicted"/>
<evidence type="ECO:0000256" key="1">
    <source>
        <dbReference type="ARBA" id="ARBA00004141"/>
    </source>
</evidence>
<feature type="region of interest" description="Disordered" evidence="5">
    <location>
        <begin position="308"/>
        <end position="339"/>
    </location>
</feature>
<feature type="transmembrane region" description="Helical" evidence="6">
    <location>
        <begin position="69"/>
        <end position="91"/>
    </location>
</feature>
<evidence type="ECO:0000259" key="7">
    <source>
        <dbReference type="Pfam" id="PF12698"/>
    </source>
</evidence>
<evidence type="ECO:0000256" key="5">
    <source>
        <dbReference type="SAM" id="MobiDB-lite"/>
    </source>
</evidence>
<evidence type="ECO:0000313" key="9">
    <source>
        <dbReference type="Proteomes" id="UP000626109"/>
    </source>
</evidence>
<name>A0A813LUA0_POLGL</name>
<feature type="transmembrane region" description="Helical" evidence="6">
    <location>
        <begin position="98"/>
        <end position="119"/>
    </location>
</feature>
<gene>
    <name evidence="8" type="ORF">PGLA2088_LOCUS49407</name>
</gene>
<evidence type="ECO:0000256" key="2">
    <source>
        <dbReference type="ARBA" id="ARBA00022692"/>
    </source>
</evidence>
<feature type="transmembrane region" description="Helical" evidence="6">
    <location>
        <begin position="16"/>
        <end position="39"/>
    </location>
</feature>
<accession>A0A813LUA0</accession>
<protein>
    <recommendedName>
        <fullName evidence="7">ABC-2 type transporter transmembrane domain-containing protein</fullName>
    </recommendedName>
</protein>
<dbReference type="GO" id="GO:0016020">
    <property type="term" value="C:membrane"/>
    <property type="evidence" value="ECO:0007669"/>
    <property type="project" value="UniProtKB-SubCell"/>
</dbReference>
<reference evidence="8" key="1">
    <citation type="submission" date="2021-02" db="EMBL/GenBank/DDBJ databases">
        <authorList>
            <person name="Dougan E. K."/>
            <person name="Rhodes N."/>
            <person name="Thang M."/>
            <person name="Chan C."/>
        </authorList>
    </citation>
    <scope>NUCLEOTIDE SEQUENCE</scope>
</reference>
<dbReference type="InterPro" id="IPR013525">
    <property type="entry name" value="ABC2_TM"/>
</dbReference>
<dbReference type="Proteomes" id="UP000626109">
    <property type="component" value="Unassembled WGS sequence"/>
</dbReference>
<evidence type="ECO:0000313" key="8">
    <source>
        <dbReference type="EMBL" id="CAE8738942.1"/>
    </source>
</evidence>
<keyword evidence="3 6" id="KW-1133">Transmembrane helix</keyword>
<dbReference type="Pfam" id="PF12698">
    <property type="entry name" value="ABC2_membrane_3"/>
    <property type="match status" value="1"/>
</dbReference>
<feature type="compositionally biased region" description="Polar residues" evidence="5">
    <location>
        <begin position="310"/>
        <end position="319"/>
    </location>
</feature>
<dbReference type="EMBL" id="CAJNNW010037033">
    <property type="protein sequence ID" value="CAE8738942.1"/>
    <property type="molecule type" value="Genomic_DNA"/>
</dbReference>
<keyword evidence="4 6" id="KW-0472">Membrane</keyword>
<organism evidence="8 9">
    <name type="scientific">Polarella glacialis</name>
    <name type="common">Dinoflagellate</name>
    <dbReference type="NCBI Taxonomy" id="89957"/>
    <lineage>
        <taxon>Eukaryota</taxon>
        <taxon>Sar</taxon>
        <taxon>Alveolata</taxon>
        <taxon>Dinophyceae</taxon>
        <taxon>Suessiales</taxon>
        <taxon>Suessiaceae</taxon>
        <taxon>Polarella</taxon>
    </lineage>
</organism>
<keyword evidence="2 6" id="KW-0812">Transmembrane</keyword>